<evidence type="ECO:0000256" key="9">
    <source>
        <dbReference type="PIRSR" id="PIRSR001359-1"/>
    </source>
</evidence>
<feature type="binding site" evidence="11">
    <location>
        <position position="111"/>
    </location>
    <ligand>
        <name>Zn(2+)</name>
        <dbReference type="ChEBI" id="CHEBI:29105"/>
        <label>1</label>
        <note>catalytic</note>
    </ligand>
</feature>
<dbReference type="Proteomes" id="UP000238071">
    <property type="component" value="Unassembled WGS sequence"/>
</dbReference>
<dbReference type="EMBL" id="PTIY01000003">
    <property type="protein sequence ID" value="PPK72809.1"/>
    <property type="molecule type" value="Genomic_DNA"/>
</dbReference>
<dbReference type="PANTHER" id="PTHR30559">
    <property type="entry name" value="FRUCTOSE-BISPHOSPHATE ALDOLASE CLASS 2"/>
    <property type="match status" value="1"/>
</dbReference>
<dbReference type="CDD" id="cd00946">
    <property type="entry name" value="FBP_aldolase_IIA"/>
    <property type="match status" value="1"/>
</dbReference>
<dbReference type="PROSITE" id="PS00806">
    <property type="entry name" value="ALDOLASE_CLASS_II_2"/>
    <property type="match status" value="1"/>
</dbReference>
<dbReference type="RefSeq" id="WP_104422901.1">
    <property type="nucleotide sequence ID" value="NZ_PTIY01000003.1"/>
</dbReference>
<evidence type="ECO:0000256" key="11">
    <source>
        <dbReference type="PIRSR" id="PIRSR001359-3"/>
    </source>
</evidence>
<keyword evidence="14" id="KW-1185">Reference proteome</keyword>
<dbReference type="InterPro" id="IPR006411">
    <property type="entry name" value="Fruct_bisP_bact"/>
</dbReference>
<gene>
    <name evidence="13" type="ORF">B0F88_103247</name>
</gene>
<feature type="binding site" evidence="10">
    <location>
        <begin position="287"/>
        <end position="290"/>
    </location>
    <ligand>
        <name>dihydroxyacetone phosphate</name>
        <dbReference type="ChEBI" id="CHEBI:57642"/>
    </ligand>
</feature>
<comment type="function">
    <text evidence="12">Catalyzes the aldol condensation of dihydroxyacetone phosphate (DHAP or glycerone-phosphate) with glyceraldehyde 3-phosphate (G3P) to form fructose 1,6-bisphosphate (FBP) in gluconeogenesis and the reverse reaction in glycolysis.</text>
</comment>
<comment type="similarity">
    <text evidence="3 12">Belongs to the class II fructose-bisphosphate aldolase family.</text>
</comment>
<feature type="active site" description="Proton donor" evidence="9">
    <location>
        <position position="110"/>
    </location>
</feature>
<dbReference type="PIRSF" id="PIRSF001359">
    <property type="entry name" value="F_bP_aldolase_II"/>
    <property type="match status" value="1"/>
</dbReference>
<evidence type="ECO:0000256" key="7">
    <source>
        <dbReference type="ARBA" id="ARBA00023152"/>
    </source>
</evidence>
<comment type="catalytic activity">
    <reaction evidence="1 12">
        <text>beta-D-fructose 1,6-bisphosphate = D-glyceraldehyde 3-phosphate + dihydroxyacetone phosphate</text>
        <dbReference type="Rhea" id="RHEA:14729"/>
        <dbReference type="ChEBI" id="CHEBI:32966"/>
        <dbReference type="ChEBI" id="CHEBI:57642"/>
        <dbReference type="ChEBI" id="CHEBI:59776"/>
        <dbReference type="EC" id="4.1.2.13"/>
    </reaction>
</comment>
<accession>A0A2S6H5P1</accession>
<dbReference type="EC" id="4.1.2.13" evidence="4 12"/>
<name>A0A2S6H5P1_9GAMM</name>
<reference evidence="13 14" key="1">
    <citation type="submission" date="2018-02" db="EMBL/GenBank/DDBJ databases">
        <title>Subsurface microbial communities from deep shales in Ohio and West Virginia, USA.</title>
        <authorList>
            <person name="Wrighton K."/>
        </authorList>
    </citation>
    <scope>NUCLEOTIDE SEQUENCE [LARGE SCALE GENOMIC DNA]</scope>
    <source>
        <strain evidence="13 14">OWC-G53F</strain>
    </source>
</reference>
<evidence type="ECO:0000256" key="3">
    <source>
        <dbReference type="ARBA" id="ARBA00005812"/>
    </source>
</evidence>
<evidence type="ECO:0000256" key="1">
    <source>
        <dbReference type="ARBA" id="ARBA00000441"/>
    </source>
</evidence>
<evidence type="ECO:0000256" key="6">
    <source>
        <dbReference type="ARBA" id="ARBA00022833"/>
    </source>
</evidence>
<dbReference type="PANTHER" id="PTHR30559:SF0">
    <property type="entry name" value="FRUCTOSE-BISPHOSPHATE ALDOLASE"/>
    <property type="match status" value="1"/>
</dbReference>
<evidence type="ECO:0000256" key="2">
    <source>
        <dbReference type="ARBA" id="ARBA00004714"/>
    </source>
</evidence>
<feature type="binding site" evidence="11">
    <location>
        <position position="145"/>
    </location>
    <ligand>
        <name>Zn(2+)</name>
        <dbReference type="ChEBI" id="CHEBI:29105"/>
        <label>2</label>
    </ligand>
</feature>
<feature type="binding site" evidence="11">
    <location>
        <position position="265"/>
    </location>
    <ligand>
        <name>Zn(2+)</name>
        <dbReference type="ChEBI" id="CHEBI:29105"/>
        <label>1</label>
        <note>catalytic</note>
    </ligand>
</feature>
<dbReference type="GO" id="GO:0004332">
    <property type="term" value="F:fructose-bisphosphate aldolase activity"/>
    <property type="evidence" value="ECO:0007669"/>
    <property type="project" value="UniProtKB-EC"/>
</dbReference>
<sequence length="359" mass="38871">MSQKISDVVKPGVVTGDDVQKIFAICKENHFALPAVNVINTDSINAALEAAAKVKSAIVVQFSNGGAAFVAGKGLKAEGQQAAILGAISGAKHVHNVAEAYGVPVILHTDHAAKKLLPWIDGLLDAGEKHFAETGKPLFSSHMLDLSEESLQENIEICGQYLTRMSKMGMTLEIELGCTGGEEDGVDNSDMDHSMLYTQPEDVAYAYEELSKISPRFTIAASFGNVHGVYKPGNVKLTPSILANSQKHVSEKFGVPANTLNFVFHGGSGSSAEEIKESISYGVVKMNIDTDTQWATWEGIMNYYKQNEGYLQGQIGNPDGDDKPNKKYYDPRVWQRAGEVGMVTRLEQAFQELNAVNSL</sequence>
<feature type="binding site" evidence="11">
    <location>
        <position position="175"/>
    </location>
    <ligand>
        <name>Zn(2+)</name>
        <dbReference type="ChEBI" id="CHEBI:29105"/>
        <label>2</label>
    </ligand>
</feature>
<keyword evidence="8 12" id="KW-0456">Lyase</keyword>
<evidence type="ECO:0000256" key="4">
    <source>
        <dbReference type="ARBA" id="ARBA00013068"/>
    </source>
</evidence>
<evidence type="ECO:0000313" key="14">
    <source>
        <dbReference type="Proteomes" id="UP000238071"/>
    </source>
</evidence>
<dbReference type="GO" id="GO:0005829">
    <property type="term" value="C:cytosol"/>
    <property type="evidence" value="ECO:0007669"/>
    <property type="project" value="TreeGrafter"/>
</dbReference>
<feature type="binding site" evidence="10">
    <location>
        <begin position="266"/>
        <end position="268"/>
    </location>
    <ligand>
        <name>dihydroxyacetone phosphate</name>
        <dbReference type="ChEBI" id="CHEBI:57642"/>
    </ligand>
</feature>
<dbReference type="UniPathway" id="UPA00109">
    <property type="reaction ID" value="UER00183"/>
</dbReference>
<evidence type="ECO:0000256" key="12">
    <source>
        <dbReference type="RuleBase" id="RU366023"/>
    </source>
</evidence>
<evidence type="ECO:0000256" key="5">
    <source>
        <dbReference type="ARBA" id="ARBA00022723"/>
    </source>
</evidence>
<protein>
    <recommendedName>
        <fullName evidence="4 12">Fructose-bisphosphate aldolase</fullName>
        <shortName evidence="12">FBP aldolase</shortName>
        <ecNumber evidence="4 12">4.1.2.13</ecNumber>
    </recommendedName>
</protein>
<dbReference type="SUPFAM" id="SSF51569">
    <property type="entry name" value="Aldolase"/>
    <property type="match status" value="1"/>
</dbReference>
<dbReference type="NCBIfam" id="TIGR00167">
    <property type="entry name" value="cbbA"/>
    <property type="match status" value="1"/>
</dbReference>
<dbReference type="OrthoDB" id="9803995at2"/>
<dbReference type="NCBIfam" id="TIGR01520">
    <property type="entry name" value="FruBisAldo_II_A"/>
    <property type="match status" value="1"/>
</dbReference>
<dbReference type="NCBIfam" id="NF006628">
    <property type="entry name" value="PRK09197.1"/>
    <property type="match status" value="1"/>
</dbReference>
<comment type="caution">
    <text evidence="13">The sequence shown here is derived from an EMBL/GenBank/DDBJ whole genome shotgun (WGS) entry which is preliminary data.</text>
</comment>
<dbReference type="Gene3D" id="3.20.20.70">
    <property type="entry name" value="Aldolase class I"/>
    <property type="match status" value="1"/>
</dbReference>
<keyword evidence="7 12" id="KW-0324">Glycolysis</keyword>
<keyword evidence="5 11" id="KW-0479">Metal-binding</keyword>
<evidence type="ECO:0000313" key="13">
    <source>
        <dbReference type="EMBL" id="PPK72809.1"/>
    </source>
</evidence>
<comment type="pathway">
    <text evidence="2 12">Carbohydrate degradation; glycolysis; D-glyceraldehyde 3-phosphate and glycerone phosphate from D-glucose: step 4/4.</text>
</comment>
<dbReference type="FunFam" id="3.20.20.70:FF:000013">
    <property type="entry name" value="Class II fructose-bisphosphate aldolase"/>
    <property type="match status" value="1"/>
</dbReference>
<dbReference type="GO" id="GO:0006094">
    <property type="term" value="P:gluconeogenesis"/>
    <property type="evidence" value="ECO:0007669"/>
    <property type="project" value="TreeGrafter"/>
</dbReference>
<feature type="binding site" evidence="11">
    <location>
        <position position="227"/>
    </location>
    <ligand>
        <name>Zn(2+)</name>
        <dbReference type="ChEBI" id="CHEBI:29105"/>
        <label>1</label>
        <note>catalytic</note>
    </ligand>
</feature>
<dbReference type="Pfam" id="PF01116">
    <property type="entry name" value="F_bP_aldolase"/>
    <property type="match status" value="1"/>
</dbReference>
<dbReference type="AlphaFoldDB" id="A0A2S6H5P1"/>
<dbReference type="PROSITE" id="PS00602">
    <property type="entry name" value="ALDOLASE_CLASS_II_1"/>
    <property type="match status" value="1"/>
</dbReference>
<feature type="binding site" evidence="10">
    <location>
        <position position="228"/>
    </location>
    <ligand>
        <name>dihydroxyacetone phosphate</name>
        <dbReference type="ChEBI" id="CHEBI:57642"/>
    </ligand>
</feature>
<keyword evidence="6 11" id="KW-0862">Zinc</keyword>
<dbReference type="GO" id="GO:0006096">
    <property type="term" value="P:glycolytic process"/>
    <property type="evidence" value="ECO:0007669"/>
    <property type="project" value="UniProtKB-UniPathway"/>
</dbReference>
<dbReference type="GO" id="GO:0008270">
    <property type="term" value="F:zinc ion binding"/>
    <property type="evidence" value="ECO:0007669"/>
    <property type="project" value="UniProtKB-UniRule"/>
</dbReference>
<comment type="cofactor">
    <cofactor evidence="11 12">
        <name>Zn(2+)</name>
        <dbReference type="ChEBI" id="CHEBI:29105"/>
    </cofactor>
    <text evidence="11 12">Binds 2 Zn(2+) ions per subunit. One is catalytic and the other provides a structural contribution.</text>
</comment>
<evidence type="ECO:0000256" key="8">
    <source>
        <dbReference type="ARBA" id="ARBA00023239"/>
    </source>
</evidence>
<proteinExistence type="inferred from homology"/>
<evidence type="ECO:0000256" key="10">
    <source>
        <dbReference type="PIRSR" id="PIRSR001359-2"/>
    </source>
</evidence>
<organism evidence="13 14">
    <name type="scientific">Methylobacter tundripaludum</name>
    <dbReference type="NCBI Taxonomy" id="173365"/>
    <lineage>
        <taxon>Bacteria</taxon>
        <taxon>Pseudomonadati</taxon>
        <taxon>Pseudomonadota</taxon>
        <taxon>Gammaproteobacteria</taxon>
        <taxon>Methylococcales</taxon>
        <taxon>Methylococcaceae</taxon>
        <taxon>Methylobacter</taxon>
    </lineage>
</organism>
<dbReference type="InterPro" id="IPR000771">
    <property type="entry name" value="FBA_II"/>
</dbReference>
<dbReference type="InterPro" id="IPR013785">
    <property type="entry name" value="Aldolase_TIM"/>
</dbReference>